<dbReference type="Proteomes" id="UP000246635">
    <property type="component" value="Unassembled WGS sequence"/>
</dbReference>
<dbReference type="GO" id="GO:0006631">
    <property type="term" value="P:fatty acid metabolic process"/>
    <property type="evidence" value="ECO:0007669"/>
    <property type="project" value="TreeGrafter"/>
</dbReference>
<dbReference type="PROSITE" id="PS00455">
    <property type="entry name" value="AMP_BINDING"/>
    <property type="match status" value="1"/>
</dbReference>
<feature type="domain" description="AMP-binding enzyme C-terminal" evidence="2">
    <location>
        <begin position="394"/>
        <end position="469"/>
    </location>
</feature>
<accession>A0A2V2YU87</accession>
<evidence type="ECO:0000259" key="1">
    <source>
        <dbReference type="Pfam" id="PF00501"/>
    </source>
</evidence>
<dbReference type="Pfam" id="PF13193">
    <property type="entry name" value="AMP-binding_C"/>
    <property type="match status" value="1"/>
</dbReference>
<dbReference type="Pfam" id="PF00501">
    <property type="entry name" value="AMP-binding"/>
    <property type="match status" value="1"/>
</dbReference>
<dbReference type="OrthoDB" id="9762242at2"/>
<feature type="domain" description="AMP-dependent synthetase/ligase" evidence="1">
    <location>
        <begin position="18"/>
        <end position="345"/>
    </location>
</feature>
<dbReference type="InterPro" id="IPR025110">
    <property type="entry name" value="AMP-bd_C"/>
</dbReference>
<dbReference type="InterPro" id="IPR020845">
    <property type="entry name" value="AMP-binding_CS"/>
</dbReference>
<comment type="caution">
    <text evidence="3">The sequence shown here is derived from an EMBL/GenBank/DDBJ whole genome shotgun (WGS) entry which is preliminary data.</text>
</comment>
<dbReference type="InterPro" id="IPR000873">
    <property type="entry name" value="AMP-dep_synth/lig_dom"/>
</dbReference>
<dbReference type="Gene3D" id="3.30.300.30">
    <property type="match status" value="1"/>
</dbReference>
<name>A0A2V2YU87_9BACL</name>
<reference evidence="3 4" key="1">
    <citation type="submission" date="2018-05" db="EMBL/GenBank/DDBJ databases">
        <title>Genomic Encyclopedia of Type Strains, Phase III (KMG-III): the genomes of soil and plant-associated and newly described type strains.</title>
        <authorList>
            <person name="Whitman W."/>
        </authorList>
    </citation>
    <scope>NUCLEOTIDE SEQUENCE [LARGE SCALE GENOMIC DNA]</scope>
    <source>
        <strain evidence="3 4">CECT 5696</strain>
    </source>
</reference>
<evidence type="ECO:0000313" key="3">
    <source>
        <dbReference type="EMBL" id="PWW03246.1"/>
    </source>
</evidence>
<dbReference type="InterPro" id="IPR042099">
    <property type="entry name" value="ANL_N_sf"/>
</dbReference>
<dbReference type="CDD" id="cd04433">
    <property type="entry name" value="AFD_class_I"/>
    <property type="match status" value="1"/>
</dbReference>
<protein>
    <submittedName>
        <fullName evidence="3">Long-chain acyl-CoA synthetase</fullName>
    </submittedName>
</protein>
<dbReference type="Gene3D" id="3.40.50.12780">
    <property type="entry name" value="N-terminal domain of ligase-like"/>
    <property type="match status" value="1"/>
</dbReference>
<keyword evidence="4" id="KW-1185">Reference proteome</keyword>
<dbReference type="PANTHER" id="PTHR43201">
    <property type="entry name" value="ACYL-COA SYNTHETASE"/>
    <property type="match status" value="1"/>
</dbReference>
<gene>
    <name evidence="3" type="ORF">DFQ01_107143</name>
</gene>
<dbReference type="GO" id="GO:0031956">
    <property type="term" value="F:medium-chain fatty acid-CoA ligase activity"/>
    <property type="evidence" value="ECO:0007669"/>
    <property type="project" value="TreeGrafter"/>
</dbReference>
<proteinExistence type="predicted"/>
<sequence length="478" mass="52197">MSELEQWTIETYIRDIGKHEGAAILLDNDIHITYQQLNHLIDHNAALLHAHVPESSVITIDVALSWRFIPLMLAALKLHRTVIPTDDIHDQRLTQSVSAAFPNALRLDESNVHASGYVDAASFSRLTSPSDPQLADVALLLQTSGTSGYPKLVMLTHKNLVSSSIGIADSLHLLPHDRILIQRPLTYCSALTGELLAGLAAGCSVMIKPPSRSPLFSLSLVEKYRITTIGASPTLFAMLAPHVSKHDLSSLHTLLISGERLTEPLLHTIRSGFPNRSLWNAYGLTEASPRVSCLLIEPDELPSACVGKPLRHVRVAVVDDIGKPVPEGESGHLLVSGPNVMKGYYSDPEQTRSKLHSGWLITGDRGHIRQGMIVIEGRADHMINRAGNNIYPEEIESAVAECPGVCEAFAFGKPHPRRGAEIHVWITRDDGVQTANDVHQHLLQSGVSPKLWPDVIVVRTDLPKTASGKLSRSAISYS</sequence>
<organism evidence="3 4">
    <name type="scientific">Paenibacillus cellulosilyticus</name>
    <dbReference type="NCBI Taxonomy" id="375489"/>
    <lineage>
        <taxon>Bacteria</taxon>
        <taxon>Bacillati</taxon>
        <taxon>Bacillota</taxon>
        <taxon>Bacilli</taxon>
        <taxon>Bacillales</taxon>
        <taxon>Paenibacillaceae</taxon>
        <taxon>Paenibacillus</taxon>
    </lineage>
</organism>
<evidence type="ECO:0000259" key="2">
    <source>
        <dbReference type="Pfam" id="PF13193"/>
    </source>
</evidence>
<dbReference type="RefSeq" id="WP_110044137.1">
    <property type="nucleotide sequence ID" value="NZ_CP054612.1"/>
</dbReference>
<evidence type="ECO:0000313" key="4">
    <source>
        <dbReference type="Proteomes" id="UP000246635"/>
    </source>
</evidence>
<dbReference type="PANTHER" id="PTHR43201:SF32">
    <property type="entry name" value="2-SUCCINYLBENZOATE--COA LIGASE, CHLOROPLASTIC_PEROXISOMAL"/>
    <property type="match status" value="1"/>
</dbReference>
<dbReference type="AlphaFoldDB" id="A0A2V2YU87"/>
<dbReference type="InterPro" id="IPR045851">
    <property type="entry name" value="AMP-bd_C_sf"/>
</dbReference>
<dbReference type="SUPFAM" id="SSF56801">
    <property type="entry name" value="Acetyl-CoA synthetase-like"/>
    <property type="match status" value="1"/>
</dbReference>
<dbReference type="EMBL" id="QGTQ01000007">
    <property type="protein sequence ID" value="PWW03246.1"/>
    <property type="molecule type" value="Genomic_DNA"/>
</dbReference>